<gene>
    <name evidence="3" type="ORF">D0862_13786</name>
</gene>
<dbReference type="AlphaFoldDB" id="A0A3M7EI10"/>
<name>A0A3M7EI10_HORWE</name>
<proteinExistence type="predicted"/>
<feature type="compositionally biased region" description="Basic residues" evidence="1">
    <location>
        <begin position="1"/>
        <end position="19"/>
    </location>
</feature>
<sequence length="675" mass="75529">MSRKTKSQKGQTHKPRKPRNPWNPDQRKVLHCLFSHFQSSLSLDKRQKAAIFNVYFKDYLSSHGLSDGLLGSTIRAQYREVKKAPATWAHIVADPTTDREWQLRHKINDKIRRIAAELDTRATSGQMSCTVATPKAGVRISRASRRRTPYVVIPSRKQASEAANEAELIPEPPPTPSSSSRKSAIARLKQRQSVAEQSQILTARKAVVTPSAALPQSILPSPSTTKSTTKIPLVRNNGPVVLLSPEKHANAQQELTPVLPHEAHSPPARLLFRYFDNTTSHLGAKANGVFEGRGFRATGFSLNNCRLPDPPASVCDRLFADIENHINRNHVTSPFISTTDNLIWLLSRIALRELHNGKLNSYISIVDSKVLPREAIYHPKTYHGRLKAAYVFTEGAWHYSGRNEYLVWAQIPQNAVVNTFSVRRLVELIDGNAGLRISLRFDKISRRRCSLDNSILPELRRDEYELTTETITGFGKLCAFLGLRDPNHVQSLIASLVFGWCFKVWAQTPEMWAKDATLFAEAFIKASEKATLRLDYIEQLKLAYLFGVREGYKGAFNILHEPARQQNVDRMERTAAEIGLTSPAEILLGELQTARRAIQQYADGDRARFSLPALTATSEPSRARLQTPDTSQTDGVGGNCVVVDEVDDDDDLVDAVIYENDDDSSSDYEDMNGLS</sequence>
<feature type="region of interest" description="Disordered" evidence="1">
    <location>
        <begin position="617"/>
        <end position="639"/>
    </location>
</feature>
<dbReference type="Pfam" id="PF24494">
    <property type="entry name" value="DUF7587"/>
    <property type="match status" value="1"/>
</dbReference>
<feature type="region of interest" description="Disordered" evidence="1">
    <location>
        <begin position="1"/>
        <end position="25"/>
    </location>
</feature>
<accession>A0A3M7EI10</accession>
<reference evidence="3 4" key="1">
    <citation type="journal article" date="2018" name="BMC Genomics">
        <title>Genomic evidence for intraspecific hybridization in a clonal and extremely halotolerant yeast.</title>
        <authorList>
            <person name="Gostincar C."/>
            <person name="Stajich J.E."/>
            <person name="Zupancic J."/>
            <person name="Zalar P."/>
            <person name="Gunde-Cimerman N."/>
        </authorList>
    </citation>
    <scope>NUCLEOTIDE SEQUENCE [LARGE SCALE GENOMIC DNA]</scope>
    <source>
        <strain evidence="3 4">EXF-171</strain>
    </source>
</reference>
<feature type="region of interest" description="Disordered" evidence="1">
    <location>
        <begin position="155"/>
        <end position="190"/>
    </location>
</feature>
<organism evidence="3 4">
    <name type="scientific">Hortaea werneckii</name>
    <name type="common">Black yeast</name>
    <name type="synonym">Cladosporium werneckii</name>
    <dbReference type="NCBI Taxonomy" id="91943"/>
    <lineage>
        <taxon>Eukaryota</taxon>
        <taxon>Fungi</taxon>
        <taxon>Dikarya</taxon>
        <taxon>Ascomycota</taxon>
        <taxon>Pezizomycotina</taxon>
        <taxon>Dothideomycetes</taxon>
        <taxon>Dothideomycetidae</taxon>
        <taxon>Mycosphaerellales</taxon>
        <taxon>Teratosphaeriaceae</taxon>
        <taxon>Hortaea</taxon>
    </lineage>
</organism>
<evidence type="ECO:0000313" key="3">
    <source>
        <dbReference type="EMBL" id="RMY76212.1"/>
    </source>
</evidence>
<evidence type="ECO:0000313" key="4">
    <source>
        <dbReference type="Proteomes" id="UP000281468"/>
    </source>
</evidence>
<evidence type="ECO:0000256" key="1">
    <source>
        <dbReference type="SAM" id="MobiDB-lite"/>
    </source>
</evidence>
<feature type="domain" description="DUF7587" evidence="2">
    <location>
        <begin position="268"/>
        <end position="424"/>
    </location>
</feature>
<dbReference type="InterPro" id="IPR056009">
    <property type="entry name" value="DUF7587"/>
</dbReference>
<evidence type="ECO:0000259" key="2">
    <source>
        <dbReference type="Pfam" id="PF24494"/>
    </source>
</evidence>
<dbReference type="Proteomes" id="UP000281468">
    <property type="component" value="Unassembled WGS sequence"/>
</dbReference>
<dbReference type="VEuPathDB" id="FungiDB:BTJ68_02858"/>
<dbReference type="EMBL" id="QWIQ01000808">
    <property type="protein sequence ID" value="RMY76212.1"/>
    <property type="molecule type" value="Genomic_DNA"/>
</dbReference>
<comment type="caution">
    <text evidence="3">The sequence shown here is derived from an EMBL/GenBank/DDBJ whole genome shotgun (WGS) entry which is preliminary data.</text>
</comment>
<protein>
    <recommendedName>
        <fullName evidence="2">DUF7587 domain-containing protein</fullName>
    </recommendedName>
</protein>
<feature type="compositionally biased region" description="Low complexity" evidence="1">
    <location>
        <begin position="177"/>
        <end position="187"/>
    </location>
</feature>